<dbReference type="InterPro" id="IPR028082">
    <property type="entry name" value="Peripla_BP_I"/>
</dbReference>
<organism evidence="1 2">
    <name type="scientific">Shinella fusca</name>
    <dbReference type="NCBI Taxonomy" id="544480"/>
    <lineage>
        <taxon>Bacteria</taxon>
        <taxon>Pseudomonadati</taxon>
        <taxon>Pseudomonadota</taxon>
        <taxon>Alphaproteobacteria</taxon>
        <taxon>Hyphomicrobiales</taxon>
        <taxon>Rhizobiaceae</taxon>
        <taxon>Shinella</taxon>
    </lineage>
</organism>
<proteinExistence type="predicted"/>
<dbReference type="EMBL" id="JACHIK010000004">
    <property type="protein sequence ID" value="MBB5042275.1"/>
    <property type="molecule type" value="Genomic_DNA"/>
</dbReference>
<comment type="caution">
    <text evidence="1">The sequence shown here is derived from an EMBL/GenBank/DDBJ whole genome shotgun (WGS) entry which is preliminary data.</text>
</comment>
<dbReference type="AlphaFoldDB" id="A0A7W8DUA2"/>
<keyword evidence="2" id="KW-1185">Reference proteome</keyword>
<gene>
    <name evidence="1" type="ORF">HNQ66_001671</name>
</gene>
<dbReference type="SUPFAM" id="SSF53822">
    <property type="entry name" value="Periplasmic binding protein-like I"/>
    <property type="match status" value="1"/>
</dbReference>
<dbReference type="Gene3D" id="3.40.50.2300">
    <property type="match status" value="2"/>
</dbReference>
<evidence type="ECO:0000313" key="1">
    <source>
        <dbReference type="EMBL" id="MBB5042275.1"/>
    </source>
</evidence>
<dbReference type="PANTHER" id="PTHR47628">
    <property type="match status" value="1"/>
</dbReference>
<evidence type="ECO:0000313" key="2">
    <source>
        <dbReference type="Proteomes" id="UP000535406"/>
    </source>
</evidence>
<dbReference type="Pfam" id="PF13433">
    <property type="entry name" value="Peripla_BP_5"/>
    <property type="match status" value="1"/>
</dbReference>
<dbReference type="Proteomes" id="UP000535406">
    <property type="component" value="Unassembled WGS sequence"/>
</dbReference>
<sequence>MAAIEAVNAHNLPFELKPVPADPGGNTDRYAGLCDDLIVRHGVRHIVGCTTSWSRKEVIPVVEKRDAVLWYPCVYEGFEASDRVVYVAACANQHLVPLMEFIMPRFGKRAILLGSNYIWGWETNRLAREMLHAADGEVLGERAIAIGDTDIGHLIREIEAKKPDFILNNLIGESSYAFLKAYAELGRRDPDFRSSVRPVVSCNFYESELERVGLDAQDNFTVSCYFRSLPGEANRTFVEAARTRGADSGISAFFAQSYASILLIAAGIAHAGTDAIEPVLAAAKTHATGTPLGDIIVDARTNHIALPAHIGRARGDGGFDIVHQADHAIQPDPFMARTYLQTSADKGQQPGFLRLVK</sequence>
<accession>A0A7W8DUA2</accession>
<name>A0A7W8DUA2_9HYPH</name>
<reference evidence="1 2" key="1">
    <citation type="submission" date="2020-08" db="EMBL/GenBank/DDBJ databases">
        <title>Genomic Encyclopedia of Type Strains, Phase IV (KMG-IV): sequencing the most valuable type-strain genomes for metagenomic binning, comparative biology and taxonomic classification.</title>
        <authorList>
            <person name="Goeker M."/>
        </authorList>
    </citation>
    <scope>NUCLEOTIDE SEQUENCE [LARGE SCALE GENOMIC DNA]</scope>
    <source>
        <strain evidence="1 2">DSM 21319</strain>
    </source>
</reference>
<protein>
    <submittedName>
        <fullName evidence="1">Branched-chain amino acid transport system substrate-binding protein</fullName>
    </submittedName>
</protein>
<dbReference type="PANTHER" id="PTHR47628:SF1">
    <property type="entry name" value="ALIPHATIC AMIDASE EXPRESSION-REGULATING PROTEIN"/>
    <property type="match status" value="1"/>
</dbReference>